<evidence type="ECO:0000313" key="8">
    <source>
        <dbReference type="Proteomes" id="UP000593560"/>
    </source>
</evidence>
<dbReference type="PANTHER" id="PTHR33078:SF100">
    <property type="entry name" value="PROTEIN YCF2"/>
    <property type="match status" value="1"/>
</dbReference>
<dbReference type="PANTHER" id="PTHR33078">
    <property type="entry name" value="PROTEIN YCF2-RELATED"/>
    <property type="match status" value="1"/>
</dbReference>
<keyword evidence="8" id="KW-1185">Reference proteome</keyword>
<evidence type="ECO:0000256" key="4">
    <source>
        <dbReference type="ARBA" id="ARBA00022640"/>
    </source>
</evidence>
<comment type="subcellular location">
    <subcellularLocation>
        <location evidence="2">Plastid</location>
    </subcellularLocation>
</comment>
<comment type="caution">
    <text evidence="7">The sequence shown here is derived from an EMBL/GenBank/DDBJ whole genome shotgun (WGS) entry which is preliminary data.</text>
</comment>
<evidence type="ECO:0000256" key="3">
    <source>
        <dbReference type="ARBA" id="ARBA00009361"/>
    </source>
</evidence>
<evidence type="ECO:0000256" key="1">
    <source>
        <dbReference type="ARBA" id="ARBA00002329"/>
    </source>
</evidence>
<evidence type="ECO:0000256" key="6">
    <source>
        <dbReference type="ARBA" id="ARBA00022840"/>
    </source>
</evidence>
<name>A0A7J9G6R5_9ROSI</name>
<comment type="function">
    <text evidence="1">Probable ATPase of unknown function. Its presence in a non-photosynthetic plant (Epifagus virginiana) and experiments in tobacco indicate that it has an essential function which is probably not related to photosynthesis.</text>
</comment>
<sequence>MPAIFCPMIKELCCKYLEVECALVGSSRIEKDCGQFDNDRVTLLFRSEPGNPLYMMQNGSCSIVDKRNLYEKYESEFEEGEGEGVLDPQQIEEDLFNHIVWAPKKWRPWGFLFDCIERPNELEFPYLVDVASCLISSIKGLLSRPWHVRINHIARENDMVENMIAKEAKLWPIGLHIFYRPPESDEAAIAKEVIGTD</sequence>
<evidence type="ECO:0000256" key="5">
    <source>
        <dbReference type="ARBA" id="ARBA00022741"/>
    </source>
</evidence>
<accession>A0A7J9G6R5</accession>
<dbReference type="Proteomes" id="UP000593560">
    <property type="component" value="Unassembled WGS sequence"/>
</dbReference>
<dbReference type="GO" id="GO:0005524">
    <property type="term" value="F:ATP binding"/>
    <property type="evidence" value="ECO:0007669"/>
    <property type="project" value="UniProtKB-KW"/>
</dbReference>
<dbReference type="GO" id="GO:0009536">
    <property type="term" value="C:plastid"/>
    <property type="evidence" value="ECO:0007669"/>
    <property type="project" value="UniProtKB-SubCell"/>
</dbReference>
<evidence type="ECO:0000256" key="2">
    <source>
        <dbReference type="ARBA" id="ARBA00004474"/>
    </source>
</evidence>
<dbReference type="AlphaFoldDB" id="A0A7J9G6R5"/>
<protein>
    <submittedName>
        <fullName evidence="7">Uncharacterized protein</fullName>
    </submittedName>
</protein>
<dbReference type="OrthoDB" id="1909036at2759"/>
<feature type="non-terminal residue" evidence="7">
    <location>
        <position position="1"/>
    </location>
</feature>
<dbReference type="EMBL" id="JABFAD010000002">
    <property type="protein sequence ID" value="MBA0793286.1"/>
    <property type="molecule type" value="Genomic_DNA"/>
</dbReference>
<gene>
    <name evidence="7" type="ORF">Gohar_017703</name>
</gene>
<keyword evidence="5" id="KW-0547">Nucleotide-binding</keyword>
<evidence type="ECO:0000313" key="7">
    <source>
        <dbReference type="EMBL" id="MBA0793286.1"/>
    </source>
</evidence>
<keyword evidence="4" id="KW-0934">Plastid</keyword>
<comment type="similarity">
    <text evidence="3">Belongs to the Ycf2 family.</text>
</comment>
<reference evidence="7 8" key="1">
    <citation type="journal article" date="2019" name="Genome Biol. Evol.">
        <title>Insights into the evolution of the New World diploid cottons (Gossypium, subgenus Houzingenia) based on genome sequencing.</title>
        <authorList>
            <person name="Grover C.E."/>
            <person name="Arick M.A. 2nd"/>
            <person name="Thrash A."/>
            <person name="Conover J.L."/>
            <person name="Sanders W.S."/>
            <person name="Peterson D.G."/>
            <person name="Frelichowski J.E."/>
            <person name="Scheffler J.A."/>
            <person name="Scheffler B.E."/>
            <person name="Wendel J.F."/>
        </authorList>
    </citation>
    <scope>NUCLEOTIDE SEQUENCE [LARGE SCALE GENOMIC DNA]</scope>
    <source>
        <strain evidence="7">0</strain>
        <tissue evidence="7">Leaf</tissue>
    </source>
</reference>
<organism evidence="7 8">
    <name type="scientific">Gossypium harknessii</name>
    <dbReference type="NCBI Taxonomy" id="34285"/>
    <lineage>
        <taxon>Eukaryota</taxon>
        <taxon>Viridiplantae</taxon>
        <taxon>Streptophyta</taxon>
        <taxon>Embryophyta</taxon>
        <taxon>Tracheophyta</taxon>
        <taxon>Spermatophyta</taxon>
        <taxon>Magnoliopsida</taxon>
        <taxon>eudicotyledons</taxon>
        <taxon>Gunneridae</taxon>
        <taxon>Pentapetalae</taxon>
        <taxon>rosids</taxon>
        <taxon>malvids</taxon>
        <taxon>Malvales</taxon>
        <taxon>Malvaceae</taxon>
        <taxon>Malvoideae</taxon>
        <taxon>Gossypium</taxon>
    </lineage>
</organism>
<keyword evidence="6" id="KW-0067">ATP-binding</keyword>
<proteinExistence type="inferred from homology"/>